<evidence type="ECO:0000256" key="5">
    <source>
        <dbReference type="ARBA" id="ARBA00022989"/>
    </source>
</evidence>
<keyword evidence="3" id="KW-0997">Cell inner membrane</keyword>
<feature type="domain" description="T-SNARE coiled-coil homology" evidence="12">
    <location>
        <begin position="473"/>
        <end position="527"/>
    </location>
</feature>
<evidence type="ECO:0000313" key="15">
    <source>
        <dbReference type="Proteomes" id="UP000235828"/>
    </source>
</evidence>
<evidence type="ECO:0000256" key="4">
    <source>
        <dbReference type="ARBA" id="ARBA00022692"/>
    </source>
</evidence>
<accession>A0A2N8ZIK3</accession>
<dbReference type="Gene3D" id="1.10.287.950">
    <property type="entry name" value="Methyl-accepting chemotaxis protein"/>
    <property type="match status" value="1"/>
</dbReference>
<dbReference type="PANTHER" id="PTHR32089">
    <property type="entry name" value="METHYL-ACCEPTING CHEMOTAXIS PROTEIN MCPB"/>
    <property type="match status" value="1"/>
</dbReference>
<comment type="similarity">
    <text evidence="8">Belongs to the methyl-accepting chemotaxis (MCP) protein family.</text>
</comment>
<dbReference type="PROSITE" id="PS50111">
    <property type="entry name" value="CHEMOTAXIS_TRANSDUC_2"/>
    <property type="match status" value="1"/>
</dbReference>
<sequence length="550" mass="59808">MINSILNQFSVSAKIRFIIVFASLLILGAKVVSAYSLKEQILEERNAAAKALVESTISQIDNLTKSRTVPVLQGSELSVEQLKKLALQQIQSTRYGENGYLWVNDLNGNMLMHPIKPELNGQNMIKSNTDYVAYAFKQFVTIANLKGSGFVSYQWPNPGETLLQNKVSFVGKASFLPWVVGTGVYIDDVEDAFQQELISTALYTVLFVLALFIVSAVIAKNITKPLQRITKTMTLIAEEKDLSISMKNTGRDELSHMAKAFNKMNSNLRDVVVNIHGNTDSLASQAEELSCVSHQIQAGIEEQKKQTLSVIERVDVLSKSSSGVSDKAKYALAATNESHQTVSDGHDEVAQNIEAIQSVSNHVKDAVSVADKLDSSSQQIGNILDVIKHIADQTNLLALNAAIEAARAGEQGRGFAVVADEVRTLAQRTQESTGNIQTIITELQEGVHQTVLSMKACEEKTEIGITSATRCGQALESIKSSVNSLNEVAGDIVDSTEQQQQQISSISHSVSSISAVTEQTQSGTHHTAQSSEQLSNMAQQLNGLVNKFKI</sequence>
<evidence type="ECO:0000256" key="8">
    <source>
        <dbReference type="ARBA" id="ARBA00029447"/>
    </source>
</evidence>
<dbReference type="CDD" id="cd18774">
    <property type="entry name" value="PDC2_HK_sensor"/>
    <property type="match status" value="1"/>
</dbReference>
<feature type="domain" description="HAMP" evidence="13">
    <location>
        <begin position="220"/>
        <end position="273"/>
    </location>
</feature>
<dbReference type="AlphaFoldDB" id="A0A2N8ZIK3"/>
<dbReference type="FunFam" id="1.10.287.950:FF:000001">
    <property type="entry name" value="Methyl-accepting chemotaxis sensory transducer"/>
    <property type="match status" value="1"/>
</dbReference>
<evidence type="ECO:0000256" key="3">
    <source>
        <dbReference type="ARBA" id="ARBA00022519"/>
    </source>
</evidence>
<dbReference type="CDD" id="cd11386">
    <property type="entry name" value="MCP_signal"/>
    <property type="match status" value="1"/>
</dbReference>
<gene>
    <name evidence="14" type="ORF">VTAP4600_B0085</name>
</gene>
<dbReference type="EMBL" id="LT960612">
    <property type="protein sequence ID" value="SON51696.1"/>
    <property type="molecule type" value="Genomic_DNA"/>
</dbReference>
<evidence type="ECO:0000256" key="6">
    <source>
        <dbReference type="ARBA" id="ARBA00023136"/>
    </source>
</evidence>
<dbReference type="GO" id="GO:0006935">
    <property type="term" value="P:chemotaxis"/>
    <property type="evidence" value="ECO:0007669"/>
    <property type="project" value="UniProtKB-ARBA"/>
</dbReference>
<organism evidence="14 15">
    <name type="scientific">Vibrio tapetis subsp. tapetis</name>
    <dbReference type="NCBI Taxonomy" id="1671868"/>
    <lineage>
        <taxon>Bacteria</taxon>
        <taxon>Pseudomonadati</taxon>
        <taxon>Pseudomonadota</taxon>
        <taxon>Gammaproteobacteria</taxon>
        <taxon>Vibrionales</taxon>
        <taxon>Vibrionaceae</taxon>
        <taxon>Vibrio</taxon>
    </lineage>
</organism>
<name>A0A2N8ZIK3_9VIBR</name>
<dbReference type="InterPro" id="IPR000727">
    <property type="entry name" value="T_SNARE_dom"/>
</dbReference>
<dbReference type="SMART" id="SM00283">
    <property type="entry name" value="MA"/>
    <property type="match status" value="1"/>
</dbReference>
<keyword evidence="7 9" id="KW-0807">Transducer</keyword>
<evidence type="ECO:0000256" key="9">
    <source>
        <dbReference type="PROSITE-ProRule" id="PRU00284"/>
    </source>
</evidence>
<evidence type="ECO:0000313" key="14">
    <source>
        <dbReference type="EMBL" id="SON51696.1"/>
    </source>
</evidence>
<evidence type="ECO:0000259" key="11">
    <source>
        <dbReference type="PROSITE" id="PS50111"/>
    </source>
</evidence>
<keyword evidence="4 10" id="KW-0812">Transmembrane</keyword>
<evidence type="ECO:0000256" key="10">
    <source>
        <dbReference type="SAM" id="Phobius"/>
    </source>
</evidence>
<evidence type="ECO:0000256" key="1">
    <source>
        <dbReference type="ARBA" id="ARBA00004429"/>
    </source>
</evidence>
<keyword evidence="6 10" id="KW-0472">Membrane</keyword>
<keyword evidence="2" id="KW-1003">Cell membrane</keyword>
<dbReference type="SMART" id="SM00304">
    <property type="entry name" value="HAMP"/>
    <property type="match status" value="1"/>
</dbReference>
<evidence type="ECO:0000256" key="7">
    <source>
        <dbReference type="ARBA" id="ARBA00023224"/>
    </source>
</evidence>
<dbReference type="InterPro" id="IPR003660">
    <property type="entry name" value="HAMP_dom"/>
</dbReference>
<evidence type="ECO:0000256" key="2">
    <source>
        <dbReference type="ARBA" id="ARBA00022475"/>
    </source>
</evidence>
<feature type="transmembrane region" description="Helical" evidence="10">
    <location>
        <begin position="201"/>
        <end position="219"/>
    </location>
</feature>
<dbReference type="Pfam" id="PF00672">
    <property type="entry name" value="HAMP"/>
    <property type="match status" value="1"/>
</dbReference>
<keyword evidence="5 10" id="KW-1133">Transmembrane helix</keyword>
<comment type="subcellular location">
    <subcellularLocation>
        <location evidence="1">Cell inner membrane</location>
        <topology evidence="1">Multi-pass membrane protein</topology>
    </subcellularLocation>
</comment>
<dbReference type="Gene3D" id="3.30.450.20">
    <property type="entry name" value="PAS domain"/>
    <property type="match status" value="1"/>
</dbReference>
<evidence type="ECO:0000259" key="13">
    <source>
        <dbReference type="PROSITE" id="PS50885"/>
    </source>
</evidence>
<dbReference type="Pfam" id="PF08269">
    <property type="entry name" value="dCache_2"/>
    <property type="match status" value="1"/>
</dbReference>
<evidence type="ECO:0000259" key="12">
    <source>
        <dbReference type="PROSITE" id="PS50192"/>
    </source>
</evidence>
<dbReference type="RefSeq" id="WP_102524100.1">
    <property type="nucleotide sequence ID" value="NZ_LT960612.1"/>
</dbReference>
<dbReference type="PROSITE" id="PS50192">
    <property type="entry name" value="T_SNARE"/>
    <property type="match status" value="1"/>
</dbReference>
<dbReference type="PANTHER" id="PTHR32089:SF119">
    <property type="entry name" value="METHYL-ACCEPTING CHEMOTAXIS PROTEIN CTPL"/>
    <property type="match status" value="1"/>
</dbReference>
<dbReference type="PROSITE" id="PS50885">
    <property type="entry name" value="HAMP"/>
    <property type="match status" value="1"/>
</dbReference>
<protein>
    <submittedName>
        <fullName evidence="14">Putative Methyl-accepting chemotaxis protein</fullName>
    </submittedName>
</protein>
<proteinExistence type="inferred from homology"/>
<reference evidence="14 15" key="1">
    <citation type="submission" date="2017-10" db="EMBL/GenBank/DDBJ databases">
        <authorList>
            <person name="Banno H."/>
            <person name="Chua N.-H."/>
        </authorList>
    </citation>
    <scope>NUCLEOTIDE SEQUENCE [LARGE SCALE GENOMIC DNA]</scope>
    <source>
        <strain evidence="14">Vibrio tapetis CECT4600</strain>
    </source>
</reference>
<dbReference type="OrthoDB" id="2489132at2"/>
<dbReference type="InterPro" id="IPR004010">
    <property type="entry name" value="Double_Cache_2"/>
</dbReference>
<dbReference type="CDD" id="cd06225">
    <property type="entry name" value="HAMP"/>
    <property type="match status" value="1"/>
</dbReference>
<dbReference type="GO" id="GO:0007165">
    <property type="term" value="P:signal transduction"/>
    <property type="evidence" value="ECO:0007669"/>
    <property type="project" value="UniProtKB-KW"/>
</dbReference>
<keyword evidence="15" id="KW-1185">Reference proteome</keyword>
<dbReference type="Proteomes" id="UP000235828">
    <property type="component" value="Chromosome B"/>
</dbReference>
<dbReference type="InterPro" id="IPR004089">
    <property type="entry name" value="MCPsignal_dom"/>
</dbReference>
<dbReference type="SMART" id="SM01049">
    <property type="entry name" value="Cache_2"/>
    <property type="match status" value="1"/>
</dbReference>
<dbReference type="SUPFAM" id="SSF58104">
    <property type="entry name" value="Methyl-accepting chemotaxis protein (MCP) signaling domain"/>
    <property type="match status" value="1"/>
</dbReference>
<dbReference type="GO" id="GO:0005886">
    <property type="term" value="C:plasma membrane"/>
    <property type="evidence" value="ECO:0007669"/>
    <property type="project" value="UniProtKB-SubCell"/>
</dbReference>
<dbReference type="KEGG" id="vta:B0085"/>
<dbReference type="Pfam" id="PF00015">
    <property type="entry name" value="MCPsignal"/>
    <property type="match status" value="1"/>
</dbReference>
<dbReference type="InterPro" id="IPR033480">
    <property type="entry name" value="sCache_2"/>
</dbReference>
<feature type="domain" description="Methyl-accepting transducer" evidence="11">
    <location>
        <begin position="278"/>
        <end position="514"/>
    </location>
</feature>